<accession>A0A368Z2C2</accession>
<dbReference type="PANTHER" id="PTHR43792">
    <property type="entry name" value="GNAT FAMILY, PUTATIVE (AFU_ORTHOLOGUE AFUA_3G00765)-RELATED-RELATED"/>
    <property type="match status" value="1"/>
</dbReference>
<organism evidence="2 3">
    <name type="scientific">Phyllobacterium bourgognense</name>
    <dbReference type="NCBI Taxonomy" id="314236"/>
    <lineage>
        <taxon>Bacteria</taxon>
        <taxon>Pseudomonadati</taxon>
        <taxon>Pseudomonadota</taxon>
        <taxon>Alphaproteobacteria</taxon>
        <taxon>Hyphomicrobiales</taxon>
        <taxon>Phyllobacteriaceae</taxon>
        <taxon>Phyllobacterium</taxon>
    </lineage>
</organism>
<dbReference type="InterPro" id="IPR000182">
    <property type="entry name" value="GNAT_dom"/>
</dbReference>
<dbReference type="InterPro" id="IPR016181">
    <property type="entry name" value="Acyl_CoA_acyltransferase"/>
</dbReference>
<dbReference type="SUPFAM" id="SSF55729">
    <property type="entry name" value="Acyl-CoA N-acyltransferases (Nat)"/>
    <property type="match status" value="1"/>
</dbReference>
<keyword evidence="3" id="KW-1185">Reference proteome</keyword>
<name>A0A368Z2C2_9HYPH</name>
<dbReference type="Proteomes" id="UP000253324">
    <property type="component" value="Unassembled WGS sequence"/>
</dbReference>
<comment type="caution">
    <text evidence="2">The sequence shown here is derived from an EMBL/GenBank/DDBJ whole genome shotgun (WGS) entry which is preliminary data.</text>
</comment>
<evidence type="ECO:0000313" key="3">
    <source>
        <dbReference type="Proteomes" id="UP000253324"/>
    </source>
</evidence>
<dbReference type="InterPro" id="IPR051531">
    <property type="entry name" value="N-acetyltransferase"/>
</dbReference>
<dbReference type="PANTHER" id="PTHR43792:SF16">
    <property type="entry name" value="N-ACETYLTRANSFERASE DOMAIN-CONTAINING PROTEIN"/>
    <property type="match status" value="1"/>
</dbReference>
<evidence type="ECO:0000313" key="2">
    <source>
        <dbReference type="EMBL" id="RCW85387.1"/>
    </source>
</evidence>
<gene>
    <name evidence="2" type="ORF">C7476_103229</name>
</gene>
<dbReference type="Pfam" id="PF13302">
    <property type="entry name" value="Acetyltransf_3"/>
    <property type="match status" value="1"/>
</dbReference>
<feature type="domain" description="N-acetyltransferase" evidence="1">
    <location>
        <begin position="6"/>
        <end position="151"/>
    </location>
</feature>
<sequence length="173" mass="19836">MIETDRLLLRPLVIGDFETYKSVWVNKPVTDGSPGHPQLSEEDIWYRLLRWIGHWATFDFGPFAVVDRISGAVIGEVGLAHFHRGHGAFYDGFPEAMWRVEYSRNGRGIATEAMQAVFVWFDSRRISNRTVCMIDTWNDTSKSVAARLGFKMFKATTYRGNPVELFERVSDPD</sequence>
<reference evidence="2 3" key="1">
    <citation type="submission" date="2018-07" db="EMBL/GenBank/DDBJ databases">
        <title>Genomic Encyclopedia of Type Strains, Phase III (KMG-III): the genomes of soil and plant-associated and newly described type strains.</title>
        <authorList>
            <person name="Whitman W."/>
        </authorList>
    </citation>
    <scope>NUCLEOTIDE SEQUENCE [LARGE SCALE GENOMIC DNA]</scope>
    <source>
        <strain evidence="2 3">31-25a</strain>
    </source>
</reference>
<keyword evidence="2" id="KW-0808">Transferase</keyword>
<proteinExistence type="predicted"/>
<protein>
    <submittedName>
        <fullName evidence="2">RimJ/RimL family protein N-acetyltransferase</fullName>
    </submittedName>
</protein>
<dbReference type="AlphaFoldDB" id="A0A368Z2C2"/>
<dbReference type="GO" id="GO:0016747">
    <property type="term" value="F:acyltransferase activity, transferring groups other than amino-acyl groups"/>
    <property type="evidence" value="ECO:0007669"/>
    <property type="project" value="InterPro"/>
</dbReference>
<dbReference type="Gene3D" id="3.40.630.30">
    <property type="match status" value="1"/>
</dbReference>
<dbReference type="EMBL" id="QPJM01000003">
    <property type="protein sequence ID" value="RCW85387.1"/>
    <property type="molecule type" value="Genomic_DNA"/>
</dbReference>
<evidence type="ECO:0000259" key="1">
    <source>
        <dbReference type="Pfam" id="PF13302"/>
    </source>
</evidence>